<reference evidence="2 3" key="1">
    <citation type="journal article" date="2023" name="Mol. Biol. Evol.">
        <title>Genomics of Secondarily Temperate Adaptation in the Only Non-Antarctic Icefish.</title>
        <authorList>
            <person name="Rivera-Colon A.G."/>
            <person name="Rayamajhi N."/>
            <person name="Minhas B.F."/>
            <person name="Madrigal G."/>
            <person name="Bilyk K.T."/>
            <person name="Yoon V."/>
            <person name="Hune M."/>
            <person name="Gregory S."/>
            <person name="Cheng C.H.C."/>
            <person name="Catchen J.M."/>
        </authorList>
    </citation>
    <scope>NUCLEOTIDE SEQUENCE [LARGE SCALE GENOMIC DNA]</scope>
    <source>
        <strain evidence="2">JC2023a</strain>
    </source>
</reference>
<evidence type="ECO:0000256" key="1">
    <source>
        <dbReference type="SAM" id="MobiDB-lite"/>
    </source>
</evidence>
<comment type="caution">
    <text evidence="2">The sequence shown here is derived from an EMBL/GenBank/DDBJ whole genome shotgun (WGS) entry which is preliminary data.</text>
</comment>
<organism evidence="2 3">
    <name type="scientific">Champsocephalus esox</name>
    <name type="common">pike icefish</name>
    <dbReference type="NCBI Taxonomy" id="159716"/>
    <lineage>
        <taxon>Eukaryota</taxon>
        <taxon>Metazoa</taxon>
        <taxon>Chordata</taxon>
        <taxon>Craniata</taxon>
        <taxon>Vertebrata</taxon>
        <taxon>Euteleostomi</taxon>
        <taxon>Actinopterygii</taxon>
        <taxon>Neopterygii</taxon>
        <taxon>Teleostei</taxon>
        <taxon>Neoteleostei</taxon>
        <taxon>Acanthomorphata</taxon>
        <taxon>Eupercaria</taxon>
        <taxon>Perciformes</taxon>
        <taxon>Notothenioidei</taxon>
        <taxon>Channichthyidae</taxon>
        <taxon>Champsocephalus</taxon>
    </lineage>
</organism>
<evidence type="ECO:0000313" key="3">
    <source>
        <dbReference type="Proteomes" id="UP001335648"/>
    </source>
</evidence>
<name>A0AAN8CJG0_9TELE</name>
<dbReference type="AlphaFoldDB" id="A0AAN8CJG0"/>
<proteinExistence type="predicted"/>
<feature type="compositionally biased region" description="Acidic residues" evidence="1">
    <location>
        <begin position="64"/>
        <end position="73"/>
    </location>
</feature>
<accession>A0AAN8CJG0</accession>
<sequence length="91" mass="11115">MLRRSQRERVELMQEMLLRRSQRERVELIQEMLLRRSQRERVELMQERMLRRSQRERESRADAGEDAQEEPEREIDVVQLLGPLVACTLPR</sequence>
<feature type="compositionally biased region" description="Basic and acidic residues" evidence="1">
    <location>
        <begin position="49"/>
        <end position="63"/>
    </location>
</feature>
<gene>
    <name evidence="2" type="ORF">CesoFtcFv8_007777</name>
</gene>
<dbReference type="EMBL" id="JAULUE010002051">
    <property type="protein sequence ID" value="KAK5902533.1"/>
    <property type="molecule type" value="Genomic_DNA"/>
</dbReference>
<evidence type="ECO:0000313" key="2">
    <source>
        <dbReference type="EMBL" id="KAK5902533.1"/>
    </source>
</evidence>
<dbReference type="Proteomes" id="UP001335648">
    <property type="component" value="Unassembled WGS sequence"/>
</dbReference>
<protein>
    <submittedName>
        <fullName evidence="2">Uncharacterized protein</fullName>
    </submittedName>
</protein>
<keyword evidence="3" id="KW-1185">Reference proteome</keyword>
<feature type="region of interest" description="Disordered" evidence="1">
    <location>
        <begin position="49"/>
        <end position="73"/>
    </location>
</feature>